<accession>A0ABX8S4F9</accession>
<reference evidence="1 2" key="1">
    <citation type="submission" date="2021-07" db="EMBL/GenBank/DDBJ databases">
        <title>Whole Genome Sequence of Nocardia Iowensis.</title>
        <authorList>
            <person name="Lamm A."/>
            <person name="Collins-Fairclough A.M."/>
            <person name="Bunk B."/>
            <person name="Sproer C."/>
        </authorList>
    </citation>
    <scope>NUCLEOTIDE SEQUENCE [LARGE SCALE GENOMIC DNA]</scope>
    <source>
        <strain evidence="1 2">NRRL 5646</strain>
    </source>
</reference>
<name>A0ABX8S4F9_NOCIO</name>
<evidence type="ECO:0000313" key="1">
    <source>
        <dbReference type="EMBL" id="QXN94771.1"/>
    </source>
</evidence>
<organism evidence="1 2">
    <name type="scientific">Nocardia iowensis</name>
    <dbReference type="NCBI Taxonomy" id="204891"/>
    <lineage>
        <taxon>Bacteria</taxon>
        <taxon>Bacillati</taxon>
        <taxon>Actinomycetota</taxon>
        <taxon>Actinomycetes</taxon>
        <taxon>Mycobacteriales</taxon>
        <taxon>Nocardiaceae</taxon>
        <taxon>Nocardia</taxon>
    </lineage>
</organism>
<proteinExistence type="predicted"/>
<protein>
    <submittedName>
        <fullName evidence="1">Uncharacterized protein</fullName>
    </submittedName>
</protein>
<evidence type="ECO:0000313" key="2">
    <source>
        <dbReference type="Proteomes" id="UP000694257"/>
    </source>
</evidence>
<sequence>MDWNYLTNKYHAELALVSRFCTGPAIVSSTGGNCWAIGGQLVDNGLNVLASNGEMECQDDPGWTLGLYHVDEQLAYIATGTLHDQLTTAAGLTPTQLHALISHTSSEAKLPADIVVL</sequence>
<gene>
    <name evidence="1" type="ORF">KV110_18005</name>
</gene>
<keyword evidence="2" id="KW-1185">Reference proteome</keyword>
<dbReference type="EMBL" id="CP078145">
    <property type="protein sequence ID" value="QXN94771.1"/>
    <property type="molecule type" value="Genomic_DNA"/>
</dbReference>
<dbReference type="Proteomes" id="UP000694257">
    <property type="component" value="Chromosome"/>
</dbReference>
<dbReference type="RefSeq" id="WP_218477428.1">
    <property type="nucleotide sequence ID" value="NZ_BAABJN010000007.1"/>
</dbReference>